<dbReference type="Proteomes" id="UP000555407">
    <property type="component" value="Unassembled WGS sequence"/>
</dbReference>
<accession>A0A7X5VCL7</accession>
<protein>
    <recommendedName>
        <fullName evidence="1">DUF1989 domain-containing protein</fullName>
    </recommendedName>
</protein>
<dbReference type="AlphaFoldDB" id="A0A7X5VCL7"/>
<sequence>MTELAARTGVAIHLATKDELVVTNTYGQQVVDTWALAADDVSRFASASHTWMSTGRLTVRLGDELVDTTRTPMLAIVGDTSGGRHDLLIPSCDVVRYRQLGVPGYHDNCRDNYFAALSAADIEPLPVVPQPLNLFMRVPVAADGSIGIEPPVAGPGAQVRLRALQDVVVVLSACPQDIAPTNGLGATPRPVEYDVVRAP</sequence>
<dbReference type="RefSeq" id="WP_167209369.1">
    <property type="nucleotide sequence ID" value="NZ_JAASRO010000001.1"/>
</dbReference>
<dbReference type="InterPro" id="IPR018959">
    <property type="entry name" value="DUF1989"/>
</dbReference>
<evidence type="ECO:0000313" key="3">
    <source>
        <dbReference type="Proteomes" id="UP000555407"/>
    </source>
</evidence>
<dbReference type="PANTHER" id="PTHR31527:SF0">
    <property type="entry name" value="RE64534P"/>
    <property type="match status" value="1"/>
</dbReference>
<dbReference type="Pfam" id="PF09347">
    <property type="entry name" value="DUF1989"/>
    <property type="match status" value="1"/>
</dbReference>
<name>A0A7X5VCL7_9ACTN</name>
<dbReference type="EMBL" id="JAASRO010000001">
    <property type="protein sequence ID" value="NIK58514.1"/>
    <property type="molecule type" value="Genomic_DNA"/>
</dbReference>
<comment type="caution">
    <text evidence="2">The sequence shown here is derived from an EMBL/GenBank/DDBJ whole genome shotgun (WGS) entry which is preliminary data.</text>
</comment>
<evidence type="ECO:0000259" key="1">
    <source>
        <dbReference type="Pfam" id="PF09347"/>
    </source>
</evidence>
<proteinExistence type="predicted"/>
<reference evidence="2 3" key="1">
    <citation type="submission" date="2020-03" db="EMBL/GenBank/DDBJ databases">
        <title>Sequencing the genomes of 1000 actinobacteria strains.</title>
        <authorList>
            <person name="Klenk H.-P."/>
        </authorList>
    </citation>
    <scope>NUCLEOTIDE SEQUENCE [LARGE SCALE GENOMIC DNA]</scope>
    <source>
        <strain evidence="2 3">DSM 45490</strain>
    </source>
</reference>
<gene>
    <name evidence="2" type="ORF">BJY22_004231</name>
</gene>
<organism evidence="2 3">
    <name type="scientific">Kribbella shirazensis</name>
    <dbReference type="NCBI Taxonomy" id="1105143"/>
    <lineage>
        <taxon>Bacteria</taxon>
        <taxon>Bacillati</taxon>
        <taxon>Actinomycetota</taxon>
        <taxon>Actinomycetes</taxon>
        <taxon>Propionibacteriales</taxon>
        <taxon>Kribbellaceae</taxon>
        <taxon>Kribbella</taxon>
    </lineage>
</organism>
<evidence type="ECO:0000313" key="2">
    <source>
        <dbReference type="EMBL" id="NIK58514.1"/>
    </source>
</evidence>
<feature type="domain" description="DUF1989" evidence="1">
    <location>
        <begin position="3"/>
        <end position="168"/>
    </location>
</feature>
<keyword evidence="3" id="KW-1185">Reference proteome</keyword>
<dbReference type="PANTHER" id="PTHR31527">
    <property type="entry name" value="RE64534P"/>
    <property type="match status" value="1"/>
</dbReference>